<dbReference type="STRING" id="1088721.JI59_17735"/>
<dbReference type="AlphaFoldDB" id="G6E801"/>
<gene>
    <name evidence="3" type="ORF">NSU_0472</name>
</gene>
<proteinExistence type="predicted"/>
<dbReference type="SUPFAM" id="SSF89796">
    <property type="entry name" value="CoA-transferase family III (CaiB/BaiF)"/>
    <property type="match status" value="2"/>
</dbReference>
<dbReference type="InterPro" id="IPR003673">
    <property type="entry name" value="CoA-Trfase_fam_III"/>
</dbReference>
<evidence type="ECO:0000256" key="2">
    <source>
        <dbReference type="SAM" id="MobiDB-lite"/>
    </source>
</evidence>
<dbReference type="PATRIC" id="fig|1088721.3.peg.464"/>
<dbReference type="PANTHER" id="PTHR48228:SF6">
    <property type="entry name" value="L-CARNITINE COA-TRANSFERASE"/>
    <property type="match status" value="1"/>
</dbReference>
<dbReference type="EMBL" id="AGFM01000007">
    <property type="protein sequence ID" value="EHJ62644.1"/>
    <property type="molecule type" value="Genomic_DNA"/>
</dbReference>
<dbReference type="InterPro" id="IPR050509">
    <property type="entry name" value="CoA-transferase_III"/>
</dbReference>
<sequence>MEIGNELGEYCGKLLAGLGADVIRVEPPEGEETRNYGPFLDDEPGRERSLYFWHYNFGKRGITLDLDMPDDQSRFLQLARTADVVIDSRPRGWLDARGIGGEALRSANPRLIYSRISPFGDTGPWADYEASDLVHLALGGVMNNCGYDPDSSGFYETPPIAPQMWQSYHIAGEMAAMAILAALNYRSRSGEGQSLSTSVHTAVAQATERDIPSWIYLAQDHMRMTCRHSSPIRSAPILAPTKDGRFMFPYRSYAHSGDGLKKTIDVLAGYGMEEDLLDPKYSDPAYTANKHVEQHVADVVGRFVQRFMFDRDVWRDFQAVGLTWAPVRLPHENVADEHWQTRETFLEVERPELGRSFTDVGARWMCPEVPWRTGPRSPLLGEHNDAILGALDASTKALPATPAPPQPENASTGESEKPFALDGLRFIDLGWLVASSGAGRFLSAFGMEVAKIEHSTRWDGMRHPLVIVGEDGREKRDAATGPLPDNRTRSPNRSGLFMDINAGKRSIGLNLKDPRGKAILAELIAIGDVVGEGFSPGTMERMGFGYERLKEINPKIVYVQQSGMGQIGTYGEMRSYGPVAQAFSGISEMSGLPQPFPPAGIGYSYLDWFAAYNQANAILAALYRRNETGKGCWIDASQVEVGIYLNGTTILDYSANGRAWERYGNRSPYKPAAPSGAFRAAGTDRWVAISCFTEDQWRAFVEVLGSPAWASEGRFATLESRLHNQASLEALVNSVTGKLAPYDLMEKLQRAGVPAGVCQTAADRCDTDPQLKASPGWMVELPQSEIGSWRTKGFPVELDTTPVRTGGVPRRHGPNYAEDNEFIYGEWLGYSTTKIEELREAGVI</sequence>
<name>G6E801_9SPHN</name>
<dbReference type="Pfam" id="PF02515">
    <property type="entry name" value="CoA_transf_3"/>
    <property type="match status" value="2"/>
</dbReference>
<dbReference type="InterPro" id="IPR023606">
    <property type="entry name" value="CoA-Trfase_III_dom_1_sf"/>
</dbReference>
<dbReference type="Proteomes" id="UP000004030">
    <property type="component" value="Unassembled WGS sequence"/>
</dbReference>
<keyword evidence="4" id="KW-1185">Reference proteome</keyword>
<protein>
    <recommendedName>
        <fullName evidence="5">CoA transferase</fullName>
    </recommendedName>
</protein>
<feature type="region of interest" description="Disordered" evidence="2">
    <location>
        <begin position="471"/>
        <end position="496"/>
    </location>
</feature>
<evidence type="ECO:0000313" key="3">
    <source>
        <dbReference type="EMBL" id="EHJ62644.1"/>
    </source>
</evidence>
<feature type="region of interest" description="Disordered" evidence="2">
    <location>
        <begin position="397"/>
        <end position="416"/>
    </location>
</feature>
<evidence type="ECO:0008006" key="5">
    <source>
        <dbReference type="Google" id="ProtNLM"/>
    </source>
</evidence>
<dbReference type="InterPro" id="IPR044855">
    <property type="entry name" value="CoA-Trfase_III_dom3_sf"/>
</dbReference>
<dbReference type="PANTHER" id="PTHR48228">
    <property type="entry name" value="SUCCINYL-COA--D-CITRAMALATE COA-TRANSFERASE"/>
    <property type="match status" value="1"/>
</dbReference>
<evidence type="ECO:0000256" key="1">
    <source>
        <dbReference type="ARBA" id="ARBA00022679"/>
    </source>
</evidence>
<dbReference type="Gene3D" id="3.40.50.10540">
    <property type="entry name" value="Crotonobetainyl-coa:carnitine coa-transferase, domain 1"/>
    <property type="match status" value="2"/>
</dbReference>
<accession>G6E801</accession>
<keyword evidence="1" id="KW-0808">Transferase</keyword>
<dbReference type="GO" id="GO:0016740">
    <property type="term" value="F:transferase activity"/>
    <property type="evidence" value="ECO:0007669"/>
    <property type="project" value="UniProtKB-KW"/>
</dbReference>
<dbReference type="Gene3D" id="3.30.1540.10">
    <property type="entry name" value="formyl-coa transferase, domain 3"/>
    <property type="match status" value="2"/>
</dbReference>
<organism evidence="3 4">
    <name type="scientific">Novosphingobium pentaromativorans US6-1</name>
    <dbReference type="NCBI Taxonomy" id="1088721"/>
    <lineage>
        <taxon>Bacteria</taxon>
        <taxon>Pseudomonadati</taxon>
        <taxon>Pseudomonadota</taxon>
        <taxon>Alphaproteobacteria</taxon>
        <taxon>Sphingomonadales</taxon>
        <taxon>Sphingomonadaceae</taxon>
        <taxon>Novosphingobium</taxon>
    </lineage>
</organism>
<dbReference type="eggNOG" id="COG1804">
    <property type="taxonomic scope" value="Bacteria"/>
</dbReference>
<dbReference type="KEGG" id="npn:JI59_17735"/>
<comment type="caution">
    <text evidence="3">The sequence shown here is derived from an EMBL/GenBank/DDBJ whole genome shotgun (WGS) entry which is preliminary data.</text>
</comment>
<evidence type="ECO:0000313" key="4">
    <source>
        <dbReference type="Proteomes" id="UP000004030"/>
    </source>
</evidence>
<reference evidence="3 4" key="1">
    <citation type="journal article" date="2012" name="J. Bacteriol.">
        <title>Genome sequence of benzo(a)pyrene-degrading bacterium Novosphingobium pentaromativorans US6-1.</title>
        <authorList>
            <person name="Luo Y.R."/>
            <person name="Kang S.G."/>
            <person name="Kim S.J."/>
            <person name="Kim M.R."/>
            <person name="Li N."/>
            <person name="Lee J.H."/>
            <person name="Kwon K.K."/>
        </authorList>
    </citation>
    <scope>NUCLEOTIDE SEQUENCE [LARGE SCALE GENOMIC DNA]</scope>
    <source>
        <strain evidence="3 4">US6-1</strain>
    </source>
</reference>